<sequence>MAIRLLLLLFIGTTPLYGLQLIEMEEDIRIPNPSEVAKMARYIIHNSDWASIATISTLSEIQTYPFVSLKSVSDGPRDNSTGNLYFYITSMDVSGKDITVDNRVTIMATLAESSYCSQNNLDPQDPRCAKVIISGHFHKVDNATSPEEYKFARASLFERHPAMKYWPIDHNWYIGKIDINLILVLDFFGGIKNVSIEDYFNANITSYNTEHWKVSVIDIPV</sequence>
<keyword evidence="4 6" id="KW-0732">Signal</keyword>
<dbReference type="InterPro" id="IPR012349">
    <property type="entry name" value="Split_barrel_FMN-bd"/>
</dbReference>
<organism evidence="8 9">
    <name type="scientific">Ignelater luminosus</name>
    <name type="common">Cucubano</name>
    <name type="synonym">Pyrophorus luminosus</name>
    <dbReference type="NCBI Taxonomy" id="2038154"/>
    <lineage>
        <taxon>Eukaryota</taxon>
        <taxon>Metazoa</taxon>
        <taxon>Ecdysozoa</taxon>
        <taxon>Arthropoda</taxon>
        <taxon>Hexapoda</taxon>
        <taxon>Insecta</taxon>
        <taxon>Pterygota</taxon>
        <taxon>Neoptera</taxon>
        <taxon>Endopterygota</taxon>
        <taxon>Coleoptera</taxon>
        <taxon>Polyphaga</taxon>
        <taxon>Elateriformia</taxon>
        <taxon>Elateroidea</taxon>
        <taxon>Elateridae</taxon>
        <taxon>Agrypninae</taxon>
        <taxon>Pyrophorini</taxon>
        <taxon>Ignelater</taxon>
    </lineage>
</organism>
<gene>
    <name evidence="8" type="ORF">ILUMI_06480</name>
</gene>
<dbReference type="Pfam" id="PF13883">
    <property type="entry name" value="CREG_beta-barrel"/>
    <property type="match status" value="1"/>
</dbReference>
<dbReference type="PANTHER" id="PTHR13343:SF17">
    <property type="entry name" value="CELLULAR REPRESSOR OF E1A-STIMULATED GENES, ISOFORM A"/>
    <property type="match status" value="1"/>
</dbReference>
<dbReference type="Gene3D" id="2.30.110.10">
    <property type="entry name" value="Electron Transport, Fmn-binding Protein, Chain A"/>
    <property type="match status" value="1"/>
</dbReference>
<dbReference type="GO" id="GO:0012505">
    <property type="term" value="C:endomembrane system"/>
    <property type="evidence" value="ECO:0007669"/>
    <property type="project" value="UniProtKB-ARBA"/>
</dbReference>
<evidence type="ECO:0000256" key="1">
    <source>
        <dbReference type="ARBA" id="ARBA00004613"/>
    </source>
</evidence>
<evidence type="ECO:0000256" key="6">
    <source>
        <dbReference type="SAM" id="SignalP"/>
    </source>
</evidence>
<keyword evidence="3" id="KW-0964">Secreted</keyword>
<evidence type="ECO:0000256" key="4">
    <source>
        <dbReference type="ARBA" id="ARBA00022729"/>
    </source>
</evidence>
<comment type="subcellular location">
    <subcellularLocation>
        <location evidence="1">Secreted</location>
    </subcellularLocation>
</comment>
<proteinExistence type="inferred from homology"/>
<dbReference type="GO" id="GO:0005737">
    <property type="term" value="C:cytoplasm"/>
    <property type="evidence" value="ECO:0007669"/>
    <property type="project" value="UniProtKB-ARBA"/>
</dbReference>
<comment type="similarity">
    <text evidence="2">Belongs to the CREG family.</text>
</comment>
<dbReference type="PANTHER" id="PTHR13343">
    <property type="entry name" value="CREG1 PROTEIN"/>
    <property type="match status" value="1"/>
</dbReference>
<name>A0A8K0DFF5_IGNLU</name>
<dbReference type="SUPFAM" id="SSF50475">
    <property type="entry name" value="FMN-binding split barrel"/>
    <property type="match status" value="1"/>
</dbReference>
<comment type="caution">
    <text evidence="8">The sequence shown here is derived from an EMBL/GenBank/DDBJ whole genome shotgun (WGS) entry which is preliminary data.</text>
</comment>
<evidence type="ECO:0000313" key="9">
    <source>
        <dbReference type="Proteomes" id="UP000801492"/>
    </source>
</evidence>
<dbReference type="AlphaFoldDB" id="A0A8K0DFF5"/>
<dbReference type="Proteomes" id="UP000801492">
    <property type="component" value="Unassembled WGS sequence"/>
</dbReference>
<reference evidence="8" key="1">
    <citation type="submission" date="2019-08" db="EMBL/GenBank/DDBJ databases">
        <title>The genome of the North American firefly Photinus pyralis.</title>
        <authorList>
            <consortium name="Photinus pyralis genome working group"/>
            <person name="Fallon T.R."/>
            <person name="Sander Lower S.E."/>
            <person name="Weng J.-K."/>
        </authorList>
    </citation>
    <scope>NUCLEOTIDE SEQUENCE</scope>
    <source>
        <strain evidence="8">TRF0915ILg1</strain>
        <tissue evidence="8">Whole body</tissue>
    </source>
</reference>
<evidence type="ECO:0000256" key="3">
    <source>
        <dbReference type="ARBA" id="ARBA00022525"/>
    </source>
</evidence>
<evidence type="ECO:0000256" key="2">
    <source>
        <dbReference type="ARBA" id="ARBA00009230"/>
    </source>
</evidence>
<evidence type="ECO:0000259" key="7">
    <source>
        <dbReference type="Pfam" id="PF13883"/>
    </source>
</evidence>
<evidence type="ECO:0000313" key="8">
    <source>
        <dbReference type="EMBL" id="KAF2899695.1"/>
    </source>
</evidence>
<feature type="chain" id="PRO_5035454737" description="CREG-like beta-barrel domain-containing protein" evidence="6">
    <location>
        <begin position="19"/>
        <end position="221"/>
    </location>
</feature>
<protein>
    <recommendedName>
        <fullName evidence="7">CREG-like beta-barrel domain-containing protein</fullName>
    </recommendedName>
</protein>
<keyword evidence="9" id="KW-1185">Reference proteome</keyword>
<evidence type="ECO:0000256" key="5">
    <source>
        <dbReference type="ARBA" id="ARBA00023180"/>
    </source>
</evidence>
<feature type="domain" description="CREG-like beta-barrel" evidence="7">
    <location>
        <begin position="31"/>
        <end position="201"/>
    </location>
</feature>
<accession>A0A8K0DFF5</accession>
<dbReference type="FunFam" id="2.30.110.10:FF:000004">
    <property type="entry name" value="Cellular repressor of E1A-stimulated genes 1"/>
    <property type="match status" value="1"/>
</dbReference>
<dbReference type="EMBL" id="VTPC01002680">
    <property type="protein sequence ID" value="KAF2899695.1"/>
    <property type="molecule type" value="Genomic_DNA"/>
</dbReference>
<dbReference type="OrthoDB" id="46836at2759"/>
<feature type="signal peptide" evidence="6">
    <location>
        <begin position="1"/>
        <end position="18"/>
    </location>
</feature>
<dbReference type="GO" id="GO:0005615">
    <property type="term" value="C:extracellular space"/>
    <property type="evidence" value="ECO:0007669"/>
    <property type="project" value="TreeGrafter"/>
</dbReference>
<dbReference type="InterPro" id="IPR055343">
    <property type="entry name" value="CREG_beta-barrel"/>
</dbReference>
<keyword evidence="5" id="KW-0325">Glycoprotein</keyword>